<evidence type="ECO:0000256" key="3">
    <source>
        <dbReference type="SAM" id="Phobius"/>
    </source>
</evidence>
<dbReference type="InterPro" id="IPR027385">
    <property type="entry name" value="Beta-barrel_OMP"/>
</dbReference>
<dbReference type="Proteomes" id="UP000279470">
    <property type="component" value="Unassembled WGS sequence"/>
</dbReference>
<feature type="domain" description="Outer membrane protein beta-barrel" evidence="4">
    <location>
        <begin position="47"/>
        <end position="209"/>
    </location>
</feature>
<evidence type="ECO:0000313" key="5">
    <source>
        <dbReference type="EMBL" id="RST62394.1"/>
    </source>
</evidence>
<dbReference type="Gene3D" id="2.40.160.20">
    <property type="match status" value="1"/>
</dbReference>
<sequence length="210" mass="24424">MLFFFFSNSIISLYFFRLLFYHLFLFLPRCPYFSAYIESKKPSNAMLYSLGFGYKVNDKLSTYLDYTNFRNMDNKLTNETDTYQNKVRADLFKLNFQYNFNDNNNLSPYLTAGAGMSLNNFGKHTITNTAGVITDEVLPHKNSQFAWNVGAGINYKINKKVSLDTNYKYVNLGNIEAKYHVDENSILREQNLSGKFQLHTVNVGLTYHFN</sequence>
<dbReference type="Pfam" id="PF13505">
    <property type="entry name" value="OMP_b-brl"/>
    <property type="match status" value="1"/>
</dbReference>
<comment type="caution">
    <text evidence="5">The sequence shown here is derived from an EMBL/GenBank/DDBJ whole genome shotgun (WGS) entry which is preliminary data.</text>
</comment>
<feature type="transmembrane region" description="Helical" evidence="3">
    <location>
        <begin position="6"/>
        <end position="27"/>
    </location>
</feature>
<dbReference type="SUPFAM" id="SSF56925">
    <property type="entry name" value="OMPA-like"/>
    <property type="match status" value="1"/>
</dbReference>
<evidence type="ECO:0000256" key="2">
    <source>
        <dbReference type="ARBA" id="ARBA00022729"/>
    </source>
</evidence>
<evidence type="ECO:0000259" key="4">
    <source>
        <dbReference type="Pfam" id="PF13505"/>
    </source>
</evidence>
<dbReference type="GO" id="GO:0019867">
    <property type="term" value="C:outer membrane"/>
    <property type="evidence" value="ECO:0007669"/>
    <property type="project" value="InterPro"/>
</dbReference>
<proteinExistence type="predicted"/>
<dbReference type="AlphaFoldDB" id="A0A3R9Y6A4"/>
<dbReference type="InterPro" id="IPR006315">
    <property type="entry name" value="OM_autotransptr_brl_dom"/>
</dbReference>
<dbReference type="OrthoDB" id="5643626at2"/>
<reference evidence="6" key="1">
    <citation type="submission" date="2018-11" db="EMBL/GenBank/DDBJ databases">
        <title>Phylogenetic, genomic, and biogeographic characterization of a novel and ubiquitous marine invertebrate-associated Rickettsiales parasite, Candidatus Marinoinvertebrata rohwerii, gen. nov., sp. nov.</title>
        <authorList>
            <person name="Klinges J.G."/>
            <person name="Rosales S.M."/>
            <person name="Mcminds R."/>
            <person name="Shaver E.C."/>
            <person name="Shantz A."/>
            <person name="Peters E.C."/>
            <person name="Burkepile D.E."/>
            <person name="Silliman B.R."/>
            <person name="Vega Thurber R.L."/>
        </authorList>
    </citation>
    <scope>NUCLEOTIDE SEQUENCE [LARGE SCALE GENOMIC DNA]</scope>
    <source>
        <strain evidence="6">a_cerv_44</strain>
    </source>
</reference>
<dbReference type="InterPro" id="IPR011250">
    <property type="entry name" value="OMP/PagP_B-barrel"/>
</dbReference>
<dbReference type="NCBIfam" id="TIGR01414">
    <property type="entry name" value="autotrans_barl"/>
    <property type="match status" value="1"/>
</dbReference>
<evidence type="ECO:0000256" key="1">
    <source>
        <dbReference type="ARBA" id="ARBA00022452"/>
    </source>
</evidence>
<keyword evidence="1" id="KW-1134">Transmembrane beta strand</keyword>
<dbReference type="EMBL" id="RXFM01000110">
    <property type="protein sequence ID" value="RST62394.1"/>
    <property type="molecule type" value="Genomic_DNA"/>
</dbReference>
<accession>A0A3R9Y6A4</accession>
<organism evidence="5 6">
    <name type="scientific">Candidatus Aquarickettsia rohweri</name>
    <dbReference type="NCBI Taxonomy" id="2602574"/>
    <lineage>
        <taxon>Bacteria</taxon>
        <taxon>Pseudomonadati</taxon>
        <taxon>Pseudomonadota</taxon>
        <taxon>Alphaproteobacteria</taxon>
        <taxon>Rickettsiales</taxon>
        <taxon>Candidatus Midichloriaceae</taxon>
        <taxon>Candidatus Aquarickettsia</taxon>
    </lineage>
</organism>
<evidence type="ECO:0000313" key="6">
    <source>
        <dbReference type="Proteomes" id="UP000279470"/>
    </source>
</evidence>
<keyword evidence="3" id="KW-0812">Transmembrane</keyword>
<keyword evidence="3" id="KW-0472">Membrane</keyword>
<protein>
    <submittedName>
        <fullName evidence="5">Porin family protein</fullName>
    </submittedName>
</protein>
<keyword evidence="3" id="KW-1133">Transmembrane helix</keyword>
<name>A0A3R9Y6A4_9RICK</name>
<keyword evidence="2" id="KW-0732">Signal</keyword>
<gene>
    <name evidence="5" type="ORF">EIC27_06335</name>
</gene>
<keyword evidence="6" id="KW-1185">Reference proteome</keyword>